<dbReference type="PANTHER" id="PTHR30009:SF24">
    <property type="entry name" value="PTS SYSTEM, IIBC COMPONENT"/>
    <property type="match status" value="1"/>
</dbReference>
<keyword evidence="5" id="KW-0808">Transferase</keyword>
<sequence length="532" mass="58011">MKEKFVGAMQTFSKAIVAPVLYLPAVGLILVICNFMINPNIVSAVPFLGNEVIQIIFKVMYNGLMSVFNNLGPIFAIGVAFGLAKKKKEHAALVAFLCLFIFCAAQNSFLSLTGMLHEATGNGQNMMLGFQIVDMGVFLGIIIGVIVGCLHNKYCDKDLGEVLSVYGGTRFVFLISIPVMLVMAIAFAYLWPPVQSLITSVATFISTSGGIGFFTFGFLERLLIPTGLHHLIGSALWYTDLGGVATVAGETYSGAWAIALAQLGDPETAKLSLTTIFNNVTLVKVFGLSGAGLAMLHCAKPALKNKARAIYVPAILTSCLAAITEPIEFTFLFVSPVLFLIHSVLTGIFFYLLYFFQITCCTAGGIFETLLYNVPAGVAKTGWPWFILLGLVQMAVYYFVFKWFILKFDVKIPGRDESDEDVKLVTKKDYEAAKKNTATPSPAGMNNSLGAQIYEAVGGIQNIKNIDNCFTRLRIVVDSLDLVDEEKLKETGSKGLVKRGNEIQIIYGVNVNKFRKSLEDYLEANHLAIEGE</sequence>
<dbReference type="PROSITE" id="PS51103">
    <property type="entry name" value="PTS_EIIC_TYPE_1"/>
    <property type="match status" value="1"/>
</dbReference>
<feature type="transmembrane region" description="Helical" evidence="12">
    <location>
        <begin position="130"/>
        <end position="150"/>
    </location>
</feature>
<dbReference type="Gene3D" id="3.30.1360.60">
    <property type="entry name" value="Glucose permease domain IIB"/>
    <property type="match status" value="1"/>
</dbReference>
<keyword evidence="10 12" id="KW-0472">Membrane</keyword>
<dbReference type="GO" id="GO:0090563">
    <property type="term" value="F:protein-phosphocysteine-sugar phosphotransferase activity"/>
    <property type="evidence" value="ECO:0007669"/>
    <property type="project" value="TreeGrafter"/>
</dbReference>
<dbReference type="CDD" id="cd00212">
    <property type="entry name" value="PTS_IIB_glc"/>
    <property type="match status" value="1"/>
</dbReference>
<dbReference type="EMBL" id="CP060636">
    <property type="protein sequence ID" value="QNM13843.1"/>
    <property type="molecule type" value="Genomic_DNA"/>
</dbReference>
<dbReference type="GO" id="GO:0008982">
    <property type="term" value="F:protein-N(PI)-phosphohistidine-sugar phosphotransferase activity"/>
    <property type="evidence" value="ECO:0007669"/>
    <property type="project" value="InterPro"/>
</dbReference>
<feature type="active site" description="Phosphocysteine intermediate; for EIIB activity" evidence="11">
    <location>
        <position position="469"/>
    </location>
</feature>
<keyword evidence="2" id="KW-0813">Transport</keyword>
<keyword evidence="6" id="KW-0598">Phosphotransferase system</keyword>
<keyword evidence="7 12" id="KW-0812">Transmembrane</keyword>
<dbReference type="InterPro" id="IPR001996">
    <property type="entry name" value="PTS_IIB_1"/>
</dbReference>
<evidence type="ECO:0000313" key="15">
    <source>
        <dbReference type="EMBL" id="QNM13843.1"/>
    </source>
</evidence>
<evidence type="ECO:0000256" key="11">
    <source>
        <dbReference type="PROSITE-ProRule" id="PRU00421"/>
    </source>
</evidence>
<dbReference type="KEGG" id="ehn:H9Q80_07855"/>
<proteinExistence type="predicted"/>
<feature type="transmembrane region" description="Helical" evidence="12">
    <location>
        <begin position="197"/>
        <end position="219"/>
    </location>
</feature>
<keyword evidence="16" id="KW-1185">Reference proteome</keyword>
<dbReference type="InterPro" id="IPR036878">
    <property type="entry name" value="Glu_permease_IIB"/>
</dbReference>
<keyword evidence="4" id="KW-0762">Sugar transport</keyword>
<dbReference type="InterPro" id="IPR003352">
    <property type="entry name" value="PTS_EIIC"/>
</dbReference>
<evidence type="ECO:0000313" key="16">
    <source>
        <dbReference type="Proteomes" id="UP000515856"/>
    </source>
</evidence>
<feature type="domain" description="PTS EIIC type-1" evidence="14">
    <location>
        <begin position="3"/>
        <end position="417"/>
    </location>
</feature>
<evidence type="ECO:0000256" key="9">
    <source>
        <dbReference type="ARBA" id="ARBA00022989"/>
    </source>
</evidence>
<evidence type="ECO:0000256" key="8">
    <source>
        <dbReference type="ARBA" id="ARBA00022777"/>
    </source>
</evidence>
<evidence type="ECO:0000256" key="7">
    <source>
        <dbReference type="ARBA" id="ARBA00022692"/>
    </source>
</evidence>
<evidence type="ECO:0000256" key="5">
    <source>
        <dbReference type="ARBA" id="ARBA00022679"/>
    </source>
</evidence>
<organism evidence="15 16">
    <name type="scientific">[Eubacterium] hominis</name>
    <dbReference type="NCBI Taxonomy" id="2764325"/>
    <lineage>
        <taxon>Bacteria</taxon>
        <taxon>Bacillati</taxon>
        <taxon>Bacillota</taxon>
        <taxon>Erysipelotrichia</taxon>
        <taxon>Erysipelotrichales</taxon>
        <taxon>Erysipelotrichaceae</taxon>
        <taxon>Amedibacillus</taxon>
    </lineage>
</organism>
<dbReference type="PROSITE" id="PS51098">
    <property type="entry name" value="PTS_EIIB_TYPE_1"/>
    <property type="match status" value="1"/>
</dbReference>
<keyword evidence="8" id="KW-0418">Kinase</keyword>
<feature type="domain" description="PTS EIIB type-1" evidence="13">
    <location>
        <begin position="447"/>
        <end position="528"/>
    </location>
</feature>
<feature type="transmembrane region" description="Helical" evidence="12">
    <location>
        <begin position="91"/>
        <end position="110"/>
    </location>
</feature>
<keyword evidence="9 12" id="KW-1133">Transmembrane helix</keyword>
<dbReference type="GO" id="GO:0016301">
    <property type="term" value="F:kinase activity"/>
    <property type="evidence" value="ECO:0007669"/>
    <property type="project" value="UniProtKB-KW"/>
</dbReference>
<evidence type="ECO:0000259" key="13">
    <source>
        <dbReference type="PROSITE" id="PS51098"/>
    </source>
</evidence>
<accession>A0A7G9GSR1</accession>
<reference evidence="15 16" key="1">
    <citation type="submission" date="2020-08" db="EMBL/GenBank/DDBJ databases">
        <authorList>
            <person name="Liu C."/>
            <person name="Sun Q."/>
        </authorList>
    </citation>
    <scope>NUCLEOTIDE SEQUENCE [LARGE SCALE GENOMIC DNA]</scope>
    <source>
        <strain evidence="15 16">NSJ-61</strain>
    </source>
</reference>
<dbReference type="InterPro" id="IPR018113">
    <property type="entry name" value="PTrfase_EIIB_Cys"/>
</dbReference>
<dbReference type="GO" id="GO:0009401">
    <property type="term" value="P:phosphoenolpyruvate-dependent sugar phosphotransferase system"/>
    <property type="evidence" value="ECO:0007669"/>
    <property type="project" value="UniProtKB-KW"/>
</dbReference>
<feature type="transmembrane region" description="Helical" evidence="12">
    <location>
        <begin position="385"/>
        <end position="405"/>
    </location>
</feature>
<dbReference type="Proteomes" id="UP000515856">
    <property type="component" value="Chromosome"/>
</dbReference>
<dbReference type="SUPFAM" id="SSF55604">
    <property type="entry name" value="Glucose permease domain IIB"/>
    <property type="match status" value="1"/>
</dbReference>
<feature type="transmembrane region" description="Helical" evidence="12">
    <location>
        <begin position="67"/>
        <end position="84"/>
    </location>
</feature>
<keyword evidence="3" id="KW-1003">Cell membrane</keyword>
<dbReference type="InterPro" id="IPR013013">
    <property type="entry name" value="PTS_EIIC_1"/>
</dbReference>
<dbReference type="InterPro" id="IPR050429">
    <property type="entry name" value="PTS_Glucose_EIICBA"/>
</dbReference>
<evidence type="ECO:0000256" key="1">
    <source>
        <dbReference type="ARBA" id="ARBA00004651"/>
    </source>
</evidence>
<evidence type="ECO:0000256" key="4">
    <source>
        <dbReference type="ARBA" id="ARBA00022597"/>
    </source>
</evidence>
<evidence type="ECO:0000256" key="6">
    <source>
        <dbReference type="ARBA" id="ARBA00022683"/>
    </source>
</evidence>
<dbReference type="AlphaFoldDB" id="A0A7G9GSR1"/>
<evidence type="ECO:0000256" key="2">
    <source>
        <dbReference type="ARBA" id="ARBA00022448"/>
    </source>
</evidence>
<feature type="transmembrane region" description="Helical" evidence="12">
    <location>
        <begin position="309"/>
        <end position="327"/>
    </location>
</feature>
<dbReference type="GO" id="GO:0005886">
    <property type="term" value="C:plasma membrane"/>
    <property type="evidence" value="ECO:0007669"/>
    <property type="project" value="UniProtKB-SubCell"/>
</dbReference>
<dbReference type="RefSeq" id="WP_117451341.1">
    <property type="nucleotide sequence ID" value="NZ_CP060636.1"/>
</dbReference>
<dbReference type="Pfam" id="PF02378">
    <property type="entry name" value="PTS_EIIC"/>
    <property type="match status" value="1"/>
</dbReference>
<dbReference type="Pfam" id="PF00367">
    <property type="entry name" value="PTS_EIIB"/>
    <property type="match status" value="1"/>
</dbReference>
<dbReference type="PANTHER" id="PTHR30009">
    <property type="entry name" value="CYTOCHROME C-TYPE SYNTHESIS PROTEIN AND PTS TRANSMEMBRANE COMPONENT"/>
    <property type="match status" value="1"/>
</dbReference>
<comment type="subcellular location">
    <subcellularLocation>
        <location evidence="1">Cell membrane</location>
        <topology evidence="1">Multi-pass membrane protein</topology>
    </subcellularLocation>
</comment>
<evidence type="ECO:0000259" key="14">
    <source>
        <dbReference type="PROSITE" id="PS51103"/>
    </source>
</evidence>
<evidence type="ECO:0000256" key="12">
    <source>
        <dbReference type="SAM" id="Phobius"/>
    </source>
</evidence>
<gene>
    <name evidence="15" type="ORF">H9Q80_07855</name>
</gene>
<protein>
    <submittedName>
        <fullName evidence="15">PTS transporter subunit EIIC</fullName>
    </submittedName>
</protein>
<evidence type="ECO:0000256" key="10">
    <source>
        <dbReference type="ARBA" id="ARBA00023136"/>
    </source>
</evidence>
<dbReference type="NCBIfam" id="TIGR00826">
    <property type="entry name" value="EIIB_glc"/>
    <property type="match status" value="1"/>
</dbReference>
<feature type="transmembrane region" description="Helical" evidence="12">
    <location>
        <begin position="12"/>
        <end position="37"/>
    </location>
</feature>
<evidence type="ECO:0000256" key="3">
    <source>
        <dbReference type="ARBA" id="ARBA00022475"/>
    </source>
</evidence>
<name>A0A7G9GSR1_9FIRM</name>
<feature type="transmembrane region" description="Helical" evidence="12">
    <location>
        <begin position="171"/>
        <end position="191"/>
    </location>
</feature>